<dbReference type="EMBL" id="JACHGN010000017">
    <property type="protein sequence ID" value="MBB5137382.1"/>
    <property type="molecule type" value="Genomic_DNA"/>
</dbReference>
<dbReference type="RefSeq" id="WP_185054292.1">
    <property type="nucleotide sequence ID" value="NZ_BAABIX010000012.1"/>
</dbReference>
<dbReference type="InterPro" id="IPR013108">
    <property type="entry name" value="Amidohydro_3"/>
</dbReference>
<evidence type="ECO:0000313" key="3">
    <source>
        <dbReference type="Proteomes" id="UP000578449"/>
    </source>
</evidence>
<proteinExistence type="predicted"/>
<keyword evidence="2" id="KW-0378">Hydrolase</keyword>
<dbReference type="Pfam" id="PF07969">
    <property type="entry name" value="Amidohydro_3"/>
    <property type="match status" value="1"/>
</dbReference>
<dbReference type="InterPro" id="IPR011059">
    <property type="entry name" value="Metal-dep_hydrolase_composite"/>
</dbReference>
<dbReference type="PANTHER" id="PTHR22642">
    <property type="entry name" value="IMIDAZOLONEPROPIONASE"/>
    <property type="match status" value="1"/>
</dbReference>
<name>A0A840PDW1_9ACTN</name>
<dbReference type="SUPFAM" id="SSF51338">
    <property type="entry name" value="Composite domain of metallo-dependent hydrolases"/>
    <property type="match status" value="1"/>
</dbReference>
<accession>A0A840PDW1</accession>
<evidence type="ECO:0000313" key="2">
    <source>
        <dbReference type="EMBL" id="MBB5137382.1"/>
    </source>
</evidence>
<reference evidence="2 3" key="1">
    <citation type="submission" date="2020-08" db="EMBL/GenBank/DDBJ databases">
        <title>Genomic Encyclopedia of Type Strains, Phase IV (KMG-IV): sequencing the most valuable type-strain genomes for metagenomic binning, comparative biology and taxonomic classification.</title>
        <authorList>
            <person name="Goeker M."/>
        </authorList>
    </citation>
    <scope>NUCLEOTIDE SEQUENCE [LARGE SCALE GENOMIC DNA]</scope>
    <source>
        <strain evidence="2 3">DSM 45615</strain>
    </source>
</reference>
<organism evidence="2 3">
    <name type="scientific">Thermocatellispora tengchongensis</name>
    <dbReference type="NCBI Taxonomy" id="1073253"/>
    <lineage>
        <taxon>Bacteria</taxon>
        <taxon>Bacillati</taxon>
        <taxon>Actinomycetota</taxon>
        <taxon>Actinomycetes</taxon>
        <taxon>Streptosporangiales</taxon>
        <taxon>Streptosporangiaceae</taxon>
        <taxon>Thermocatellispora</taxon>
    </lineage>
</organism>
<dbReference type="Gene3D" id="3.10.310.70">
    <property type="match status" value="1"/>
</dbReference>
<protein>
    <submittedName>
        <fullName evidence="2">Putative amidohydrolase YtcJ</fullName>
    </submittedName>
</protein>
<dbReference type="PANTHER" id="PTHR22642:SF2">
    <property type="entry name" value="PROTEIN LONG AFTER FAR-RED 3"/>
    <property type="match status" value="1"/>
</dbReference>
<sequence length="460" mass="48189">MSLLLRGAETGAGPADCRVHDGRVHALAPELAPRRGERVIDARGGALLPGLTDHHIHLLATAAAMDSVRLTPGADLATAVRAAPAPHGWVRVLGYDEIRHGDLDRDVLDALEPARPVRVQHRGGSLWVLNSAALRRLGLDAGPLPPGVELDGGGRPTGRLWRADAVLRERLPLPPPDLSRLGAVLAAYGITSVTDATPDLDEQGVAHITAAMARGDLPQRVTFLGAAAPPPQARRAALGPRKIVVPDHTLPSPDDLAAAIRAARAARRAVALHCVTREALALIIAALTETGTVPGDRLEHCAVASPDALEFLARHDLRVITQPSLPAARGDDYLARVDPEDLPDLWRYAGFLRAGVRVAPSSDAPYGGLDPWAAMAAARDRATPSGLVLGPAERVPARTVLDGALSHPLDPGGPPARLAVGAPADLVLLRVPLARALREPDSSLVALTVIEGRIAYEAAP</sequence>
<dbReference type="Gene3D" id="2.30.40.10">
    <property type="entry name" value="Urease, subunit C, domain 1"/>
    <property type="match status" value="1"/>
</dbReference>
<gene>
    <name evidence="2" type="ORF">HNP84_007134</name>
</gene>
<dbReference type="SUPFAM" id="SSF51556">
    <property type="entry name" value="Metallo-dependent hydrolases"/>
    <property type="match status" value="1"/>
</dbReference>
<evidence type="ECO:0000259" key="1">
    <source>
        <dbReference type="Pfam" id="PF07969"/>
    </source>
</evidence>
<dbReference type="AlphaFoldDB" id="A0A840PDW1"/>
<feature type="domain" description="Amidohydrolase 3" evidence="1">
    <location>
        <begin position="38"/>
        <end position="456"/>
    </location>
</feature>
<dbReference type="GO" id="GO:0016810">
    <property type="term" value="F:hydrolase activity, acting on carbon-nitrogen (but not peptide) bonds"/>
    <property type="evidence" value="ECO:0007669"/>
    <property type="project" value="InterPro"/>
</dbReference>
<keyword evidence="3" id="KW-1185">Reference proteome</keyword>
<dbReference type="Proteomes" id="UP000578449">
    <property type="component" value="Unassembled WGS sequence"/>
</dbReference>
<comment type="caution">
    <text evidence="2">The sequence shown here is derived from an EMBL/GenBank/DDBJ whole genome shotgun (WGS) entry which is preliminary data.</text>
</comment>
<dbReference type="InterPro" id="IPR032466">
    <property type="entry name" value="Metal_Hydrolase"/>
</dbReference>
<dbReference type="Gene3D" id="3.20.20.140">
    <property type="entry name" value="Metal-dependent hydrolases"/>
    <property type="match status" value="2"/>
</dbReference>